<keyword evidence="4" id="KW-1133">Transmembrane helix</keyword>
<sequence>MSRRMLIAEANALSPCLNLIVIAYVNNIAVDVPLDRMRKVAMRIVLPYVYFRKHGSASRMESTSEALKVHISETTISTLSSDYSYVERGEISVKGKGIMKTYWLLDCKGRVSCKGDFEIPSMTGPADNKERRGSQLSRTYSPILSQDVRSNAPTPAPGATGQSAQNCKILEQTSTQNCKTLEQTSAQNCKTLEQTSIQNCKTLEQTSTQNCKTLELTSTQNCKTLEQTSTSITSTKSQHQQTQQHAQKTNGAEYGPRARAKTFSNAGYISHPLPQDSSPRASLTPANPTPQVSQDNKNESSPQAMKPSPAQPPPHSILPKRENTPIAQVPPSSLQPSEPTRPLQTIPSLQSQSQYQQVPQQTLPSMANAHYAFPSQNLLASAPQQPPPQYNIPPHFMYGTSNHNHISPSVMYPHEMMLHKPPASLLESMAEKLVFVDGRSPPPTGRGGGSHLSQEYSCPQGLALAPSKNITSDPQCSDSSPKKTSDPQKLTLASPRKHSGKQKPNLAPSTNANSTRLTPD</sequence>
<dbReference type="Proteomes" id="UP000326759">
    <property type="component" value="Unassembled WGS sequence"/>
</dbReference>
<name>A0A5N5TMA3_9CRUS</name>
<feature type="region of interest" description="Disordered" evidence="8">
    <location>
        <begin position="119"/>
        <end position="164"/>
    </location>
</feature>
<reference evidence="10 11" key="1">
    <citation type="journal article" date="2019" name="PLoS Biol.">
        <title>Sex chromosomes control vertical transmission of feminizing Wolbachia symbionts in an isopod.</title>
        <authorList>
            <person name="Becking T."/>
            <person name="Chebbi M.A."/>
            <person name="Giraud I."/>
            <person name="Moumen B."/>
            <person name="Laverre T."/>
            <person name="Caubet Y."/>
            <person name="Peccoud J."/>
            <person name="Gilbert C."/>
            <person name="Cordaux R."/>
        </authorList>
    </citation>
    <scope>NUCLEOTIDE SEQUENCE [LARGE SCALE GENOMIC DNA]</scope>
    <source>
        <strain evidence="10">ANa2</strain>
        <tissue evidence="10">Whole body excluding digestive tract and cuticle</tissue>
    </source>
</reference>
<evidence type="ECO:0000256" key="3">
    <source>
        <dbReference type="ARBA" id="ARBA00022741"/>
    </source>
</evidence>
<dbReference type="InterPro" id="IPR029787">
    <property type="entry name" value="Nucleotide_cyclase"/>
</dbReference>
<keyword evidence="3" id="KW-0547">Nucleotide-binding</keyword>
<comment type="subcellular location">
    <subcellularLocation>
        <location evidence="1">Membrane</location>
    </subcellularLocation>
</comment>
<dbReference type="InterPro" id="IPR050401">
    <property type="entry name" value="Cyclic_nucleotide_synthase"/>
</dbReference>
<evidence type="ECO:0000256" key="1">
    <source>
        <dbReference type="ARBA" id="ARBA00004370"/>
    </source>
</evidence>
<feature type="region of interest" description="Disordered" evidence="8">
    <location>
        <begin position="267"/>
        <end position="360"/>
    </location>
</feature>
<gene>
    <name evidence="10" type="ORF">Anas_03698</name>
</gene>
<dbReference type="EMBL" id="SEYY01000424">
    <property type="protein sequence ID" value="KAB7507300.1"/>
    <property type="molecule type" value="Genomic_DNA"/>
</dbReference>
<feature type="compositionally biased region" description="Polar residues" evidence="8">
    <location>
        <begin position="134"/>
        <end position="153"/>
    </location>
</feature>
<evidence type="ECO:0000259" key="9">
    <source>
        <dbReference type="Pfam" id="PF00211"/>
    </source>
</evidence>
<feature type="compositionally biased region" description="Polar residues" evidence="8">
    <location>
        <begin position="468"/>
        <end position="479"/>
    </location>
</feature>
<proteinExistence type="predicted"/>
<keyword evidence="6" id="KW-0325">Glycoprotein</keyword>
<keyword evidence="7" id="KW-0456">Lyase</keyword>
<keyword evidence="11" id="KW-1185">Reference proteome</keyword>
<dbReference type="GO" id="GO:0000166">
    <property type="term" value="F:nucleotide binding"/>
    <property type="evidence" value="ECO:0007669"/>
    <property type="project" value="UniProtKB-KW"/>
</dbReference>
<feature type="region of interest" description="Disordered" evidence="8">
    <location>
        <begin position="233"/>
        <end position="255"/>
    </location>
</feature>
<evidence type="ECO:0000313" key="11">
    <source>
        <dbReference type="Proteomes" id="UP000326759"/>
    </source>
</evidence>
<dbReference type="InterPro" id="IPR001054">
    <property type="entry name" value="A/G_cyclase"/>
</dbReference>
<dbReference type="GO" id="GO:0035556">
    <property type="term" value="P:intracellular signal transduction"/>
    <property type="evidence" value="ECO:0007669"/>
    <property type="project" value="InterPro"/>
</dbReference>
<feature type="compositionally biased region" description="Polar residues" evidence="8">
    <location>
        <begin position="330"/>
        <end position="346"/>
    </location>
</feature>
<evidence type="ECO:0000256" key="8">
    <source>
        <dbReference type="SAM" id="MobiDB-lite"/>
    </source>
</evidence>
<feature type="compositionally biased region" description="Polar residues" evidence="8">
    <location>
        <begin position="507"/>
        <end position="520"/>
    </location>
</feature>
<feature type="domain" description="Guanylate cyclase" evidence="9">
    <location>
        <begin position="55"/>
        <end position="105"/>
    </location>
</feature>
<feature type="compositionally biased region" description="Polar residues" evidence="8">
    <location>
        <begin position="275"/>
        <end position="303"/>
    </location>
</feature>
<comment type="caution">
    <text evidence="10">The sequence shown here is derived from an EMBL/GenBank/DDBJ whole genome shotgun (WGS) entry which is preliminary data.</text>
</comment>
<evidence type="ECO:0000256" key="7">
    <source>
        <dbReference type="ARBA" id="ARBA00023239"/>
    </source>
</evidence>
<dbReference type="GO" id="GO:0007168">
    <property type="term" value="P:receptor guanylyl cyclase signaling pathway"/>
    <property type="evidence" value="ECO:0007669"/>
    <property type="project" value="TreeGrafter"/>
</dbReference>
<dbReference type="AlphaFoldDB" id="A0A5N5TMA3"/>
<dbReference type="SUPFAM" id="SSF55073">
    <property type="entry name" value="Nucleotide cyclase"/>
    <property type="match status" value="1"/>
</dbReference>
<keyword evidence="5" id="KW-0472">Membrane</keyword>
<dbReference type="GO" id="GO:0004383">
    <property type="term" value="F:guanylate cyclase activity"/>
    <property type="evidence" value="ECO:0007669"/>
    <property type="project" value="TreeGrafter"/>
</dbReference>
<feature type="compositionally biased region" description="Low complexity" evidence="8">
    <location>
        <begin position="233"/>
        <end position="249"/>
    </location>
</feature>
<accession>A0A5N5TMA3</accession>
<evidence type="ECO:0000256" key="5">
    <source>
        <dbReference type="ARBA" id="ARBA00023136"/>
    </source>
</evidence>
<evidence type="ECO:0000256" key="2">
    <source>
        <dbReference type="ARBA" id="ARBA00022692"/>
    </source>
</evidence>
<dbReference type="GO" id="GO:0001653">
    <property type="term" value="F:peptide receptor activity"/>
    <property type="evidence" value="ECO:0007669"/>
    <property type="project" value="TreeGrafter"/>
</dbReference>
<dbReference type="GO" id="GO:0004016">
    <property type="term" value="F:adenylate cyclase activity"/>
    <property type="evidence" value="ECO:0007669"/>
    <property type="project" value="TreeGrafter"/>
</dbReference>
<keyword evidence="2" id="KW-0812">Transmembrane</keyword>
<organism evidence="10 11">
    <name type="scientific">Armadillidium nasatum</name>
    <dbReference type="NCBI Taxonomy" id="96803"/>
    <lineage>
        <taxon>Eukaryota</taxon>
        <taxon>Metazoa</taxon>
        <taxon>Ecdysozoa</taxon>
        <taxon>Arthropoda</taxon>
        <taxon>Crustacea</taxon>
        <taxon>Multicrustacea</taxon>
        <taxon>Malacostraca</taxon>
        <taxon>Eumalacostraca</taxon>
        <taxon>Peracarida</taxon>
        <taxon>Isopoda</taxon>
        <taxon>Oniscidea</taxon>
        <taxon>Crinocheta</taxon>
        <taxon>Armadillidiidae</taxon>
        <taxon>Armadillidium</taxon>
    </lineage>
</organism>
<evidence type="ECO:0000256" key="6">
    <source>
        <dbReference type="ARBA" id="ARBA00023180"/>
    </source>
</evidence>
<evidence type="ECO:0000313" key="10">
    <source>
        <dbReference type="EMBL" id="KAB7507300.1"/>
    </source>
</evidence>
<protein>
    <submittedName>
        <fullName evidence="10">Soluble guanylate cyclase 88E</fullName>
    </submittedName>
</protein>
<dbReference type="PANTHER" id="PTHR11920:SF501">
    <property type="entry name" value="GUANYLATE CYCLASE 32E"/>
    <property type="match status" value="1"/>
</dbReference>
<evidence type="ECO:0000256" key="4">
    <source>
        <dbReference type="ARBA" id="ARBA00022989"/>
    </source>
</evidence>
<feature type="region of interest" description="Disordered" evidence="8">
    <location>
        <begin position="436"/>
        <end position="520"/>
    </location>
</feature>
<dbReference type="OrthoDB" id="1890790at2759"/>
<dbReference type="Pfam" id="PF00211">
    <property type="entry name" value="Guanylate_cyc"/>
    <property type="match status" value="1"/>
</dbReference>
<dbReference type="GO" id="GO:0005886">
    <property type="term" value="C:plasma membrane"/>
    <property type="evidence" value="ECO:0007669"/>
    <property type="project" value="TreeGrafter"/>
</dbReference>
<feature type="compositionally biased region" description="Low complexity" evidence="8">
    <location>
        <begin position="347"/>
        <end position="360"/>
    </location>
</feature>
<dbReference type="Gene3D" id="3.30.70.1230">
    <property type="entry name" value="Nucleotide cyclase"/>
    <property type="match status" value="1"/>
</dbReference>
<dbReference type="PANTHER" id="PTHR11920">
    <property type="entry name" value="GUANYLYL CYCLASE"/>
    <property type="match status" value="1"/>
</dbReference>